<dbReference type="AlphaFoldDB" id="A0A7Y9DJJ5"/>
<sequence length="345" mass="36127">MSAPEPVTFALVGYGGGGRFFHAPVIEGAPGARLGFVVTTDPARAAQARAEHDGVEVVPSLAQAVAAGAQAVAISTPAATHTALTQEAIGLGVPVVCDKPFALDAPAAAATVRAAEAAGVLLSPYQNRRWDSDLLTLRRVLADGELGQVRRFESAFERWAPGDPPAAGGGLLRDFGAHVVDQALHLFGPVRSVAAQTWGGDGTETDLRVQLEHVGGVRSELSGSWKQAVPAPRFRITGTRGTFVLDSPMDVQEEVLLSGRTPATEGAAWGTEPPSRWGALALGGDAVRRVPSEQGRWPDFYAAFARAVRGQGPVPVDPWDAWRTCAVVDAARVAARDGVTVRLED</sequence>
<dbReference type="Proteomes" id="UP000521922">
    <property type="component" value="Unassembled WGS sequence"/>
</dbReference>
<dbReference type="EMBL" id="JACCBB010000001">
    <property type="protein sequence ID" value="NYD21102.1"/>
    <property type="molecule type" value="Genomic_DNA"/>
</dbReference>
<dbReference type="InterPro" id="IPR055170">
    <property type="entry name" value="GFO_IDH_MocA-like_dom"/>
</dbReference>
<evidence type="ECO:0000256" key="1">
    <source>
        <dbReference type="ARBA" id="ARBA00010928"/>
    </source>
</evidence>
<dbReference type="SUPFAM" id="SSF51735">
    <property type="entry name" value="NAD(P)-binding Rossmann-fold domains"/>
    <property type="match status" value="1"/>
</dbReference>
<dbReference type="InterPro" id="IPR036291">
    <property type="entry name" value="NAD(P)-bd_dom_sf"/>
</dbReference>
<dbReference type="Gene3D" id="3.30.360.10">
    <property type="entry name" value="Dihydrodipicolinate Reductase, domain 2"/>
    <property type="match status" value="1"/>
</dbReference>
<accession>A0A7Y9DJJ5</accession>
<comment type="caution">
    <text evidence="5">The sequence shown here is derived from an EMBL/GenBank/DDBJ whole genome shotgun (WGS) entry which is preliminary data.</text>
</comment>
<gene>
    <name evidence="5" type="ORF">BJ968_000642</name>
</gene>
<name>A0A7Y9DJJ5_9ACTN</name>
<evidence type="ECO:0000313" key="5">
    <source>
        <dbReference type="EMBL" id="NYD21102.1"/>
    </source>
</evidence>
<keyword evidence="6" id="KW-1185">Reference proteome</keyword>
<protein>
    <submittedName>
        <fullName evidence="5">Putative dehydrogenase</fullName>
    </submittedName>
</protein>
<dbReference type="InterPro" id="IPR000683">
    <property type="entry name" value="Gfo/Idh/MocA-like_OxRdtase_N"/>
</dbReference>
<dbReference type="PANTHER" id="PTHR43708:SF5">
    <property type="entry name" value="CONSERVED EXPRESSED OXIDOREDUCTASE (EUROFUNG)-RELATED"/>
    <property type="match status" value="1"/>
</dbReference>
<keyword evidence="2" id="KW-0560">Oxidoreductase</keyword>
<comment type="similarity">
    <text evidence="1">Belongs to the Gfo/Idh/MocA family.</text>
</comment>
<dbReference type="SUPFAM" id="SSF55347">
    <property type="entry name" value="Glyceraldehyde-3-phosphate dehydrogenase-like, C-terminal domain"/>
    <property type="match status" value="1"/>
</dbReference>
<evidence type="ECO:0000259" key="4">
    <source>
        <dbReference type="Pfam" id="PF22725"/>
    </source>
</evidence>
<reference evidence="5 6" key="1">
    <citation type="submission" date="2020-07" db="EMBL/GenBank/DDBJ databases">
        <title>Sequencing the genomes of 1000 actinobacteria strains.</title>
        <authorList>
            <person name="Klenk H.-P."/>
        </authorList>
    </citation>
    <scope>NUCLEOTIDE SEQUENCE [LARGE SCALE GENOMIC DNA]</scope>
    <source>
        <strain evidence="5 6">DSM 7487</strain>
    </source>
</reference>
<dbReference type="Pfam" id="PF01408">
    <property type="entry name" value="GFO_IDH_MocA"/>
    <property type="match status" value="1"/>
</dbReference>
<dbReference type="PANTHER" id="PTHR43708">
    <property type="entry name" value="CONSERVED EXPRESSED OXIDOREDUCTASE (EUROFUNG)"/>
    <property type="match status" value="1"/>
</dbReference>
<evidence type="ECO:0000313" key="6">
    <source>
        <dbReference type="Proteomes" id="UP000521922"/>
    </source>
</evidence>
<dbReference type="GO" id="GO:0016491">
    <property type="term" value="F:oxidoreductase activity"/>
    <property type="evidence" value="ECO:0007669"/>
    <property type="project" value="UniProtKB-KW"/>
</dbReference>
<evidence type="ECO:0000259" key="3">
    <source>
        <dbReference type="Pfam" id="PF01408"/>
    </source>
</evidence>
<proteinExistence type="inferred from homology"/>
<feature type="domain" description="Gfo/Idh/MocA-like oxidoreductase N-terminal" evidence="3">
    <location>
        <begin position="8"/>
        <end position="124"/>
    </location>
</feature>
<organism evidence="5 6">
    <name type="scientific">Kineococcus aurantiacus</name>
    <dbReference type="NCBI Taxonomy" id="37633"/>
    <lineage>
        <taxon>Bacteria</taxon>
        <taxon>Bacillati</taxon>
        <taxon>Actinomycetota</taxon>
        <taxon>Actinomycetes</taxon>
        <taxon>Kineosporiales</taxon>
        <taxon>Kineosporiaceae</taxon>
        <taxon>Kineococcus</taxon>
    </lineage>
</organism>
<feature type="domain" description="GFO/IDH/MocA-like oxidoreductase" evidence="4">
    <location>
        <begin position="135"/>
        <end position="243"/>
    </location>
</feature>
<evidence type="ECO:0000256" key="2">
    <source>
        <dbReference type="ARBA" id="ARBA00023002"/>
    </source>
</evidence>
<dbReference type="InterPro" id="IPR051317">
    <property type="entry name" value="Gfo/Idh/MocA_oxidoreduct"/>
</dbReference>
<dbReference type="GO" id="GO:0000166">
    <property type="term" value="F:nucleotide binding"/>
    <property type="evidence" value="ECO:0007669"/>
    <property type="project" value="InterPro"/>
</dbReference>
<dbReference type="Gene3D" id="3.40.50.720">
    <property type="entry name" value="NAD(P)-binding Rossmann-like Domain"/>
    <property type="match status" value="1"/>
</dbReference>
<dbReference type="Pfam" id="PF22725">
    <property type="entry name" value="GFO_IDH_MocA_C3"/>
    <property type="match status" value="1"/>
</dbReference>